<dbReference type="EMBL" id="FUXX01000002">
    <property type="protein sequence ID" value="SKA57175.1"/>
    <property type="molecule type" value="Genomic_DNA"/>
</dbReference>
<evidence type="ECO:0000256" key="6">
    <source>
        <dbReference type="ARBA" id="ARBA00049183"/>
    </source>
</evidence>
<comment type="similarity">
    <text evidence="8">Belongs to the glycosyltransferase group 1 family.</text>
</comment>
<evidence type="ECO:0000256" key="3">
    <source>
        <dbReference type="ARBA" id="ARBA00019077"/>
    </source>
</evidence>
<dbReference type="Proteomes" id="UP000242432">
    <property type="component" value="Unassembled WGS sequence"/>
</dbReference>
<comment type="subcellular location">
    <subcellularLocation>
        <location evidence="8">Cell membrane</location>
    </subcellularLocation>
</comment>
<dbReference type="EC" id="2.4.99.12" evidence="2 8"/>
<dbReference type="AlphaFoldDB" id="A0A1T4UX08"/>
<keyword evidence="4 8" id="KW-0808">Transferase</keyword>
<dbReference type="UniPathway" id="UPA00958"/>
<dbReference type="GO" id="GO:0005886">
    <property type="term" value="C:plasma membrane"/>
    <property type="evidence" value="ECO:0007669"/>
    <property type="project" value="UniProtKB-SubCell"/>
</dbReference>
<evidence type="ECO:0000256" key="7">
    <source>
        <dbReference type="PIRSR" id="PIRSR639901-1"/>
    </source>
</evidence>
<evidence type="ECO:0000313" key="11">
    <source>
        <dbReference type="Proteomes" id="UP000242432"/>
    </source>
</evidence>
<keyword evidence="8" id="KW-0812">Transmembrane</keyword>
<evidence type="ECO:0000259" key="9">
    <source>
        <dbReference type="Pfam" id="PF04413"/>
    </source>
</evidence>
<evidence type="ECO:0000256" key="5">
    <source>
        <dbReference type="ARBA" id="ARBA00031445"/>
    </source>
</evidence>
<dbReference type="Gene3D" id="3.40.50.2000">
    <property type="entry name" value="Glycogen Phosphorylase B"/>
    <property type="match status" value="1"/>
</dbReference>
<reference evidence="11" key="1">
    <citation type="submission" date="2017-02" db="EMBL/GenBank/DDBJ databases">
        <authorList>
            <person name="Varghese N."/>
            <person name="Submissions S."/>
        </authorList>
    </citation>
    <scope>NUCLEOTIDE SEQUENCE [LARGE SCALE GENOMIC DNA]</scope>
    <source>
        <strain evidence="11">DSM 3072</strain>
    </source>
</reference>
<keyword evidence="8" id="KW-0448">Lipopolysaccharide biosynthesis</keyword>
<evidence type="ECO:0000256" key="4">
    <source>
        <dbReference type="ARBA" id="ARBA00022679"/>
    </source>
</evidence>
<feature type="transmembrane region" description="Helical" evidence="8">
    <location>
        <begin position="7"/>
        <end position="29"/>
    </location>
</feature>
<dbReference type="STRING" id="83771.SAMN02910357_00749"/>
<organism evidence="10 11">
    <name type="scientific">Succinivibrio dextrinosolvens DSM 3072</name>
    <dbReference type="NCBI Taxonomy" id="1123324"/>
    <lineage>
        <taxon>Bacteria</taxon>
        <taxon>Pseudomonadati</taxon>
        <taxon>Pseudomonadota</taxon>
        <taxon>Gammaproteobacteria</taxon>
        <taxon>Aeromonadales</taxon>
        <taxon>Succinivibrionaceae</taxon>
        <taxon>Succinivibrio</taxon>
    </lineage>
</organism>
<dbReference type="GO" id="GO:0009244">
    <property type="term" value="P:lipopolysaccharide core region biosynthetic process"/>
    <property type="evidence" value="ECO:0007669"/>
    <property type="project" value="UniProtKB-UniRule"/>
</dbReference>
<protein>
    <recommendedName>
        <fullName evidence="3 8">3-deoxy-D-manno-octulosonic acid transferase</fullName>
        <shortName evidence="8">Kdo transferase</shortName>
        <ecNumber evidence="2 8">2.4.99.12</ecNumber>
    </recommendedName>
    <alternativeName>
        <fullName evidence="5 8">Lipid IV(A) 3-deoxy-D-manno-octulosonic acid transferase</fullName>
    </alternativeName>
</protein>
<feature type="domain" description="3-deoxy-D-manno-octulosonic-acid transferase N-terminal" evidence="9">
    <location>
        <begin position="40"/>
        <end position="214"/>
    </location>
</feature>
<sequence>MKLTSRFALYLYKFVTLLIAPLGAAFLAYKKRRDPPYGRRIFELLGYYRETEKSCIWFHGASVGEINALKPFIVEFRRNHPNDRIVITTMTTTGAKAASSLENVLVKFSPLDSPLAVSRFFKHFNPEALIIIDTELWPNMLDTAAKRKCPVMIINARMQEKNCQKYLKFPNIIRDLIGSKLSKVMCISYADKGRFEKIGVPSANTVVTGNIKYDLKPREKMFDDSKKIKRQILSNNVFGAISIHDGEEEAIVNAYIEAKKKLPDLKMVFVPRHQTVTDSVCSYLQEKNISFSLKSELKSITLFKADVMVGDTMGEIETYFGLCDLVFMGGSFVDIGGHNPLEPAYFSLPLLTGPIYRNFEEQFEKLLDTGGCFVAEDEEKLAAYIVKLLSDKVLLQNTGVMALDVQQQGKGALNRTIEQLDLMLFKN</sequence>
<dbReference type="SUPFAM" id="SSF53756">
    <property type="entry name" value="UDP-Glycosyltransferase/glycogen phosphorylase"/>
    <property type="match status" value="1"/>
</dbReference>
<dbReference type="PANTHER" id="PTHR42755">
    <property type="entry name" value="3-DEOXY-MANNO-OCTULOSONATE CYTIDYLYLTRANSFERASE"/>
    <property type="match status" value="1"/>
</dbReference>
<gene>
    <name evidence="10" type="ORF">SAMN02745213_00150</name>
</gene>
<feature type="active site" description="Proton acceptor" evidence="7">
    <location>
        <position position="65"/>
    </location>
</feature>
<keyword evidence="8" id="KW-1003">Cell membrane</keyword>
<keyword evidence="8" id="KW-1133">Transmembrane helix</keyword>
<evidence type="ECO:0000256" key="2">
    <source>
        <dbReference type="ARBA" id="ARBA00012621"/>
    </source>
</evidence>
<comment type="function">
    <text evidence="8">Involved in lipopolysaccharide (LPS) biosynthesis. Catalyzes the transfer of 3-deoxy-D-manno-octulosonate (Kdo) residue(s) from CMP-Kdo to lipid IV(A), the tetraacyldisaccharide-1,4'-bisphosphate precursor of lipid A.</text>
</comment>
<dbReference type="InterPro" id="IPR007507">
    <property type="entry name" value="Glycos_transf_N"/>
</dbReference>
<dbReference type="PANTHER" id="PTHR42755:SF1">
    <property type="entry name" value="3-DEOXY-D-MANNO-OCTULOSONIC ACID TRANSFERASE, MITOCHONDRIAL-RELATED"/>
    <property type="match status" value="1"/>
</dbReference>
<dbReference type="Gene3D" id="3.40.50.11720">
    <property type="entry name" value="3-Deoxy-D-manno-octulosonic-acid transferase, N-terminal domain"/>
    <property type="match status" value="1"/>
</dbReference>
<proteinExistence type="inferred from homology"/>
<dbReference type="Pfam" id="PF04413">
    <property type="entry name" value="Glycos_transf_N"/>
    <property type="match status" value="1"/>
</dbReference>
<name>A0A1T4UX08_9GAMM</name>
<accession>A0A1T4UX08</accession>
<dbReference type="GO" id="GO:0009245">
    <property type="term" value="P:lipid A biosynthetic process"/>
    <property type="evidence" value="ECO:0007669"/>
    <property type="project" value="TreeGrafter"/>
</dbReference>
<evidence type="ECO:0000313" key="10">
    <source>
        <dbReference type="EMBL" id="SKA57175.1"/>
    </source>
</evidence>
<dbReference type="InterPro" id="IPR039901">
    <property type="entry name" value="Kdotransferase"/>
</dbReference>
<comment type="catalytic activity">
    <reaction evidence="6 8">
        <text>lipid IVA (E. coli) + CMP-3-deoxy-beta-D-manno-octulosonate = alpha-Kdo-(2-&gt;6)-lipid IVA (E. coli) + CMP + H(+)</text>
        <dbReference type="Rhea" id="RHEA:28066"/>
        <dbReference type="ChEBI" id="CHEBI:15378"/>
        <dbReference type="ChEBI" id="CHEBI:58603"/>
        <dbReference type="ChEBI" id="CHEBI:60364"/>
        <dbReference type="ChEBI" id="CHEBI:60377"/>
        <dbReference type="ChEBI" id="CHEBI:85987"/>
        <dbReference type="EC" id="2.4.99.12"/>
    </reaction>
</comment>
<keyword evidence="11" id="KW-1185">Reference proteome</keyword>
<evidence type="ECO:0000256" key="8">
    <source>
        <dbReference type="RuleBase" id="RU365103"/>
    </source>
</evidence>
<dbReference type="RefSeq" id="WP_078927794.1">
    <property type="nucleotide sequence ID" value="NZ_FUXX01000002.1"/>
</dbReference>
<dbReference type="GO" id="GO:0043842">
    <property type="term" value="F:Kdo transferase activity"/>
    <property type="evidence" value="ECO:0007669"/>
    <property type="project" value="UniProtKB-EC"/>
</dbReference>
<keyword evidence="8" id="KW-0472">Membrane</keyword>
<comment type="pathway">
    <text evidence="1 8">Bacterial outer membrane biogenesis; LPS core biosynthesis.</text>
</comment>
<evidence type="ECO:0000256" key="1">
    <source>
        <dbReference type="ARBA" id="ARBA00004713"/>
    </source>
</evidence>
<dbReference type="InterPro" id="IPR038107">
    <property type="entry name" value="Glycos_transf_N_sf"/>
</dbReference>